<dbReference type="InterPro" id="IPR015943">
    <property type="entry name" value="WD40/YVTN_repeat-like_dom_sf"/>
</dbReference>
<accession>A0A125NTR1</accession>
<evidence type="ECO:0000313" key="2">
    <source>
        <dbReference type="Proteomes" id="UP000059074"/>
    </source>
</evidence>
<sequence>MLLEIASGRLVWERALAEFPAGLPCEGQPVSVRLVEGTVIAACMGHVFALSAEDGALLWQVNRRGRGSGETSLAISHD</sequence>
<dbReference type="EMBL" id="LMTR01000094">
    <property type="protein sequence ID" value="KWT64259.1"/>
    <property type="molecule type" value="Genomic_DNA"/>
</dbReference>
<comment type="caution">
    <text evidence="1">The sequence shown here is derived from an EMBL/GenBank/DDBJ whole genome shotgun (WGS) entry which is preliminary data.</text>
</comment>
<protein>
    <submittedName>
        <fullName evidence="1">Uncharacterized protein</fullName>
    </submittedName>
</protein>
<gene>
    <name evidence="1" type="ORF">APY04_3523</name>
</gene>
<name>A0A125NTR1_HYPSL</name>
<dbReference type="AlphaFoldDB" id="A0A125NTR1"/>
<dbReference type="STRING" id="121290.APY04_3523"/>
<dbReference type="OrthoDB" id="5173551at2"/>
<evidence type="ECO:0000313" key="1">
    <source>
        <dbReference type="EMBL" id="KWT64259.1"/>
    </source>
</evidence>
<dbReference type="SUPFAM" id="SSF50998">
    <property type="entry name" value="Quinoprotein alcohol dehydrogenase-like"/>
    <property type="match status" value="1"/>
</dbReference>
<dbReference type="Gene3D" id="2.130.10.10">
    <property type="entry name" value="YVTN repeat-like/Quinoprotein amine dehydrogenase"/>
    <property type="match status" value="1"/>
</dbReference>
<reference evidence="1 2" key="1">
    <citation type="submission" date="2015-10" db="EMBL/GenBank/DDBJ databases">
        <title>Transcriptomic analysis of a linuron degrading triple-species bacterial consortium.</title>
        <authorList>
            <person name="Albers P."/>
        </authorList>
    </citation>
    <scope>NUCLEOTIDE SEQUENCE [LARGE SCALE GENOMIC DNA]</scope>
    <source>
        <strain evidence="1 2">WDL6</strain>
    </source>
</reference>
<proteinExistence type="predicted"/>
<dbReference type="PATRIC" id="fig|121290.4.peg.1888"/>
<organism evidence="1 2">
    <name type="scientific">Hyphomicrobium sulfonivorans</name>
    <dbReference type="NCBI Taxonomy" id="121290"/>
    <lineage>
        <taxon>Bacteria</taxon>
        <taxon>Pseudomonadati</taxon>
        <taxon>Pseudomonadota</taxon>
        <taxon>Alphaproteobacteria</taxon>
        <taxon>Hyphomicrobiales</taxon>
        <taxon>Hyphomicrobiaceae</taxon>
        <taxon>Hyphomicrobium</taxon>
    </lineage>
</organism>
<dbReference type="InterPro" id="IPR011047">
    <property type="entry name" value="Quinoprotein_ADH-like_sf"/>
</dbReference>
<keyword evidence="2" id="KW-1185">Reference proteome</keyword>
<dbReference type="Proteomes" id="UP000059074">
    <property type="component" value="Unassembled WGS sequence"/>
</dbReference>